<evidence type="ECO:0000313" key="2">
    <source>
        <dbReference type="EMBL" id="ACV69721.1"/>
    </source>
</evidence>
<gene>
    <name evidence="2" type="ordered locus">Dret_2439</name>
</gene>
<dbReference type="STRING" id="485915.Dret_2439"/>
<organism evidence="2 3">
    <name type="scientific">Desulfohalobium retbaense (strain ATCC 49708 / DSM 5692 / JCM 16813 / HR100)</name>
    <dbReference type="NCBI Taxonomy" id="485915"/>
    <lineage>
        <taxon>Bacteria</taxon>
        <taxon>Pseudomonadati</taxon>
        <taxon>Thermodesulfobacteriota</taxon>
        <taxon>Desulfovibrionia</taxon>
        <taxon>Desulfovibrionales</taxon>
        <taxon>Desulfohalobiaceae</taxon>
        <taxon>Desulfohalobium</taxon>
    </lineage>
</organism>
<accession>C8X5M4</accession>
<name>C8X5M4_DESRD</name>
<dbReference type="eggNOG" id="ENOG5032R8I">
    <property type="taxonomic scope" value="Bacteria"/>
</dbReference>
<reference evidence="3" key="1">
    <citation type="submission" date="2009-09" db="EMBL/GenBank/DDBJ databases">
        <title>The complete chromosome of Desulfohalobium retbaense DSM 5692.</title>
        <authorList>
            <consortium name="US DOE Joint Genome Institute (JGI-PGF)"/>
            <person name="Lucas S."/>
            <person name="Copeland A."/>
            <person name="Lapidus A."/>
            <person name="Glavina del Rio T."/>
            <person name="Dalin E."/>
            <person name="Tice H."/>
            <person name="Bruce D."/>
            <person name="Goodwin L."/>
            <person name="Pitluck S."/>
            <person name="Kyrpides N."/>
            <person name="Mavromatis K."/>
            <person name="Ivanova N."/>
            <person name="Mikhailova N."/>
            <person name="Munk A.C."/>
            <person name="Brettin T."/>
            <person name="Detter J.C."/>
            <person name="Han C."/>
            <person name="Tapia R."/>
            <person name="Larimer F."/>
            <person name="Land M."/>
            <person name="Hauser L."/>
            <person name="Markowitz V."/>
            <person name="Cheng J.-F."/>
            <person name="Hugenholtz P."/>
            <person name="Woyke T."/>
            <person name="Wu D."/>
            <person name="Spring S."/>
            <person name="Klenk H.-P."/>
            <person name="Eisen J.A."/>
        </authorList>
    </citation>
    <scope>NUCLEOTIDE SEQUENCE [LARGE SCALE GENOMIC DNA]</scope>
    <source>
        <strain evidence="3">DSM 5692</strain>
    </source>
</reference>
<dbReference type="KEGG" id="drt:Dret_2439"/>
<keyword evidence="1" id="KW-1133">Transmembrane helix</keyword>
<dbReference type="RefSeq" id="WP_015752855.1">
    <property type="nucleotide sequence ID" value="NC_013223.1"/>
</dbReference>
<feature type="transmembrane region" description="Helical" evidence="1">
    <location>
        <begin position="162"/>
        <end position="179"/>
    </location>
</feature>
<proteinExistence type="predicted"/>
<evidence type="ECO:0000313" key="3">
    <source>
        <dbReference type="Proteomes" id="UP000001052"/>
    </source>
</evidence>
<reference evidence="2 3" key="2">
    <citation type="journal article" date="2010" name="Stand. Genomic Sci.">
        <title>Complete genome sequence of Desulfohalobium retbaense type strain (HR(100)).</title>
        <authorList>
            <person name="Spring S."/>
            <person name="Nolan M."/>
            <person name="Lapidus A."/>
            <person name="Glavina Del Rio T."/>
            <person name="Copeland A."/>
            <person name="Tice H."/>
            <person name="Cheng J.F."/>
            <person name="Lucas S."/>
            <person name="Land M."/>
            <person name="Chen F."/>
            <person name="Bruce D."/>
            <person name="Goodwin L."/>
            <person name="Pitluck S."/>
            <person name="Ivanova N."/>
            <person name="Mavromatis K."/>
            <person name="Mikhailova N."/>
            <person name="Pati A."/>
            <person name="Chen A."/>
            <person name="Palaniappan K."/>
            <person name="Hauser L."/>
            <person name="Chang Y.J."/>
            <person name="Jeffries C.D."/>
            <person name="Munk C."/>
            <person name="Kiss H."/>
            <person name="Chain P."/>
            <person name="Han C."/>
            <person name="Brettin T."/>
            <person name="Detter J.C."/>
            <person name="Schuler E."/>
            <person name="Goker M."/>
            <person name="Rohde M."/>
            <person name="Bristow J."/>
            <person name="Eisen J.A."/>
            <person name="Markowitz V."/>
            <person name="Hugenholtz P."/>
            <person name="Kyrpides N.C."/>
            <person name="Klenk H.P."/>
        </authorList>
    </citation>
    <scope>NUCLEOTIDE SEQUENCE [LARGE SCALE GENOMIC DNA]</scope>
    <source>
        <strain evidence="2 3">DSM 5692</strain>
    </source>
</reference>
<dbReference type="Proteomes" id="UP000001052">
    <property type="component" value="Chromosome"/>
</dbReference>
<feature type="transmembrane region" description="Helical" evidence="1">
    <location>
        <begin position="30"/>
        <end position="51"/>
    </location>
</feature>
<evidence type="ECO:0000256" key="1">
    <source>
        <dbReference type="SAM" id="Phobius"/>
    </source>
</evidence>
<dbReference type="HOGENOM" id="CLU_1324645_0_0_7"/>
<dbReference type="OrthoDB" id="5419787at2"/>
<dbReference type="AlphaFoldDB" id="C8X5M4"/>
<keyword evidence="1" id="KW-0812">Transmembrane</keyword>
<keyword evidence="1" id="KW-0472">Membrane</keyword>
<sequence>MLDTIWMKIVAVLQAVQGGMDQLLAPVDATAGPAVSIFLLAVGVVLLTSWFGRFKTRRYRELEGEFWHWFHVRQAALEAGDGQDDQKSALAKNIDKAKLNEVYYNYFFEGLLNNLLTRYIPIMLVAGYINTAYRPEALMASTGQKALFALPLGSDPVTVGGVFWYVCCLGLAALLRVGLKRARRRGNAPVGEVEHAVSH</sequence>
<dbReference type="EMBL" id="CP001734">
    <property type="protein sequence ID" value="ACV69721.1"/>
    <property type="molecule type" value="Genomic_DNA"/>
</dbReference>
<keyword evidence="3" id="KW-1185">Reference proteome</keyword>
<protein>
    <submittedName>
        <fullName evidence="2">Uncharacterized protein</fullName>
    </submittedName>
</protein>
<feature type="transmembrane region" description="Helical" evidence="1">
    <location>
        <begin position="106"/>
        <end position="129"/>
    </location>
</feature>